<reference evidence="1 2" key="1">
    <citation type="submission" date="2019-03" db="EMBL/GenBank/DDBJ databases">
        <title>First draft genome of Liparis tanakae, snailfish: a comprehensive survey of snailfish specific genes.</title>
        <authorList>
            <person name="Kim W."/>
            <person name="Song I."/>
            <person name="Jeong J.-H."/>
            <person name="Kim D."/>
            <person name="Kim S."/>
            <person name="Ryu S."/>
            <person name="Song J.Y."/>
            <person name="Lee S.K."/>
        </authorList>
    </citation>
    <scope>NUCLEOTIDE SEQUENCE [LARGE SCALE GENOMIC DNA]</scope>
    <source>
        <tissue evidence="1">Muscle</tissue>
    </source>
</reference>
<dbReference type="AlphaFoldDB" id="A0A4Z2IGH6"/>
<gene>
    <name evidence="1" type="ORF">EYF80_012940</name>
</gene>
<evidence type="ECO:0000313" key="1">
    <source>
        <dbReference type="EMBL" id="TNN76887.1"/>
    </source>
</evidence>
<sequence>MKEGDCLPTAPVGDFTRNSAEIKRRVFFMEACDTLMPPSDALGVVVVVVVVVGSAGRGVTTQQPLCLTGQAPTLHCALQRLPCAQARMRPRVKFNKAGRLL</sequence>
<protein>
    <submittedName>
        <fullName evidence="1">Uncharacterized protein</fullName>
    </submittedName>
</protein>
<dbReference type="Proteomes" id="UP000314294">
    <property type="component" value="Unassembled WGS sequence"/>
</dbReference>
<organism evidence="1 2">
    <name type="scientific">Liparis tanakae</name>
    <name type="common">Tanaka's snailfish</name>
    <dbReference type="NCBI Taxonomy" id="230148"/>
    <lineage>
        <taxon>Eukaryota</taxon>
        <taxon>Metazoa</taxon>
        <taxon>Chordata</taxon>
        <taxon>Craniata</taxon>
        <taxon>Vertebrata</taxon>
        <taxon>Euteleostomi</taxon>
        <taxon>Actinopterygii</taxon>
        <taxon>Neopterygii</taxon>
        <taxon>Teleostei</taxon>
        <taxon>Neoteleostei</taxon>
        <taxon>Acanthomorphata</taxon>
        <taxon>Eupercaria</taxon>
        <taxon>Perciformes</taxon>
        <taxon>Cottioidei</taxon>
        <taxon>Cottales</taxon>
        <taxon>Liparidae</taxon>
        <taxon>Liparis</taxon>
    </lineage>
</organism>
<accession>A0A4Z2IGH6</accession>
<comment type="caution">
    <text evidence="1">The sequence shown here is derived from an EMBL/GenBank/DDBJ whole genome shotgun (WGS) entry which is preliminary data.</text>
</comment>
<dbReference type="EMBL" id="SRLO01000089">
    <property type="protein sequence ID" value="TNN76887.1"/>
    <property type="molecule type" value="Genomic_DNA"/>
</dbReference>
<name>A0A4Z2IGH6_9TELE</name>
<keyword evidence="2" id="KW-1185">Reference proteome</keyword>
<evidence type="ECO:0000313" key="2">
    <source>
        <dbReference type="Proteomes" id="UP000314294"/>
    </source>
</evidence>
<proteinExistence type="predicted"/>